<dbReference type="OMA" id="CYSATKV"/>
<dbReference type="Pfam" id="PF13202">
    <property type="entry name" value="EF-hand_5"/>
    <property type="match status" value="1"/>
</dbReference>
<dbReference type="InterPro" id="IPR018247">
    <property type="entry name" value="EF_Hand_1_Ca_BS"/>
</dbReference>
<evidence type="ECO:0000256" key="1">
    <source>
        <dbReference type="ARBA" id="ARBA00004635"/>
    </source>
</evidence>
<dbReference type="PANTHER" id="PTHR24349">
    <property type="entry name" value="SERINE/THREONINE-PROTEIN KINASE"/>
    <property type="match status" value="1"/>
</dbReference>
<dbReference type="InterPro" id="IPR011992">
    <property type="entry name" value="EF-hand-dom_pair"/>
</dbReference>
<comment type="catalytic activity">
    <reaction evidence="15">
        <text>L-threonyl-[protein] + ATP = O-phospho-L-threonyl-[protein] + ADP + H(+)</text>
        <dbReference type="Rhea" id="RHEA:46608"/>
        <dbReference type="Rhea" id="RHEA-COMP:11060"/>
        <dbReference type="Rhea" id="RHEA-COMP:11605"/>
        <dbReference type="ChEBI" id="CHEBI:15378"/>
        <dbReference type="ChEBI" id="CHEBI:30013"/>
        <dbReference type="ChEBI" id="CHEBI:30616"/>
        <dbReference type="ChEBI" id="CHEBI:61977"/>
        <dbReference type="ChEBI" id="CHEBI:456216"/>
        <dbReference type="EC" id="2.7.11.1"/>
    </reaction>
</comment>
<feature type="domain" description="EF-hand" evidence="20">
    <location>
        <begin position="411"/>
        <end position="446"/>
    </location>
</feature>
<keyword evidence="6" id="KW-0519">Myristate</keyword>
<evidence type="ECO:0000256" key="5">
    <source>
        <dbReference type="ARBA" id="ARBA00022679"/>
    </source>
</evidence>
<evidence type="ECO:0000256" key="15">
    <source>
        <dbReference type="ARBA" id="ARBA00047899"/>
    </source>
</evidence>
<dbReference type="PROSITE" id="PS50222">
    <property type="entry name" value="EF_HAND_2"/>
    <property type="match status" value="3"/>
</dbReference>
<dbReference type="SUPFAM" id="SSF56112">
    <property type="entry name" value="Protein kinase-like (PK-like)"/>
    <property type="match status" value="1"/>
</dbReference>
<evidence type="ECO:0000313" key="21">
    <source>
        <dbReference type="RefSeq" id="XP_016508891.1"/>
    </source>
</evidence>
<feature type="binding site" evidence="17">
    <location>
        <position position="138"/>
    </location>
    <ligand>
        <name>ATP</name>
        <dbReference type="ChEBI" id="CHEBI:30616"/>
    </ligand>
</feature>
<evidence type="ECO:0000256" key="16">
    <source>
        <dbReference type="ARBA" id="ARBA00048679"/>
    </source>
</evidence>
<dbReference type="Gene3D" id="3.30.200.20">
    <property type="entry name" value="Phosphorylase Kinase, domain 1"/>
    <property type="match status" value="1"/>
</dbReference>
<dbReference type="KEGG" id="nta:107826428"/>
<dbReference type="RefSeq" id="XP_016508891.1">
    <property type="nucleotide sequence ID" value="XM_016653405.1"/>
</dbReference>
<evidence type="ECO:0000256" key="12">
    <source>
        <dbReference type="ARBA" id="ARBA00022840"/>
    </source>
</evidence>
<feature type="domain" description="EF-hand" evidence="20">
    <location>
        <begin position="469"/>
        <end position="504"/>
    </location>
</feature>
<name>A0A1S4D688_TOBAC</name>
<dbReference type="FunFam" id="1.10.510.10:FF:000225">
    <property type="entry name" value="calcium-dependent protein kinase 28-like"/>
    <property type="match status" value="1"/>
</dbReference>
<dbReference type="GO" id="GO:0005516">
    <property type="term" value="F:calmodulin binding"/>
    <property type="evidence" value="ECO:0000318"/>
    <property type="project" value="GO_Central"/>
</dbReference>
<evidence type="ECO:0000256" key="4">
    <source>
        <dbReference type="ARBA" id="ARBA00022527"/>
    </source>
</evidence>
<keyword evidence="4" id="KW-0723">Serine/threonine-protein kinase</keyword>
<keyword evidence="5" id="KW-0808">Transferase</keyword>
<evidence type="ECO:0000256" key="8">
    <source>
        <dbReference type="ARBA" id="ARBA00022737"/>
    </source>
</evidence>
<evidence type="ECO:0000259" key="20">
    <source>
        <dbReference type="PROSITE" id="PS50222"/>
    </source>
</evidence>
<keyword evidence="12 17" id="KW-0067">ATP-binding</keyword>
<feature type="region of interest" description="Disordered" evidence="18">
    <location>
        <begin position="1"/>
        <end position="92"/>
    </location>
</feature>
<sequence length="547" mass="61763">MGSCFSSSKVSGSNSNTPSTTTTNVNVHHNRPSTTTTTTTVTSRKQEGSNYNRDKGNINTKNSHQKQQPRSSQQNVVVKPNSRRQSGGVIPCGKRTDFGYDKDFDKRYTIGKLLGHGQFGYTYVATDKSSGDRVAVKKIEKNKMVLPIAVEDVKREVKILKALAGHENVVQFYNSFEDDNYVYIVMELCEGGELLDRILSKKDSRYTEKDAAIVVRQMLKVAAECHLHGLVHRDMKPENFLFKSSKVDSPLKATDFGLSDFIRPGKKFQDIVGSAYYVAPEVLKRRSGPESDVWSIGVITYILLCGRRPFWDKTEDGIFKEVLRNKPDFRRKPWPNISNSAKDFVKKLLVKDPRARLTAAQALSHPWVREGGDASEIPLDISVLSNMRQFVRYSRLKQFALRALASTLDEEELSDLKDQFSAIDVDKNGVISLEEMRQIDSNTDGLVDFPEFVAATLHVHQLEEHNSTKWQQRSQAAFEKFDVDRDGFITPEELKMHTGLKGSIDPLLEEADIDKDGKISLSEFRRLLRTASMSSPTVRDSRRNVAL</sequence>
<dbReference type="PaxDb" id="4097-A0A1S4D688"/>
<dbReference type="STRING" id="4097.A0A1S4D688"/>
<comment type="catalytic activity">
    <reaction evidence="16">
        <text>L-seryl-[protein] + ATP = O-phospho-L-seryl-[protein] + ADP + H(+)</text>
        <dbReference type="Rhea" id="RHEA:17989"/>
        <dbReference type="Rhea" id="RHEA-COMP:9863"/>
        <dbReference type="Rhea" id="RHEA-COMP:11604"/>
        <dbReference type="ChEBI" id="CHEBI:15378"/>
        <dbReference type="ChEBI" id="CHEBI:29999"/>
        <dbReference type="ChEBI" id="CHEBI:30616"/>
        <dbReference type="ChEBI" id="CHEBI:83421"/>
        <dbReference type="ChEBI" id="CHEBI:456216"/>
        <dbReference type="EC" id="2.7.11.1"/>
    </reaction>
</comment>
<dbReference type="InterPro" id="IPR017441">
    <property type="entry name" value="Protein_kinase_ATP_BS"/>
</dbReference>
<dbReference type="SMART" id="SM00220">
    <property type="entry name" value="S_TKc"/>
    <property type="match status" value="1"/>
</dbReference>
<feature type="domain" description="Protein kinase" evidence="19">
    <location>
        <begin position="108"/>
        <end position="368"/>
    </location>
</feature>
<dbReference type="InterPro" id="IPR000719">
    <property type="entry name" value="Prot_kinase_dom"/>
</dbReference>
<dbReference type="EC" id="2.7.11.1" evidence="3"/>
<dbReference type="PROSITE" id="PS50011">
    <property type="entry name" value="PROTEIN_KINASE_DOM"/>
    <property type="match status" value="1"/>
</dbReference>
<evidence type="ECO:0000256" key="14">
    <source>
        <dbReference type="ARBA" id="ARBA00023288"/>
    </source>
</evidence>
<dbReference type="Pfam" id="PF13499">
    <property type="entry name" value="EF-hand_7"/>
    <property type="match status" value="1"/>
</dbReference>
<dbReference type="GO" id="GO:0035556">
    <property type="term" value="P:intracellular signal transduction"/>
    <property type="evidence" value="ECO:0000318"/>
    <property type="project" value="GO_Central"/>
</dbReference>
<dbReference type="AlphaFoldDB" id="A0A1S4D688"/>
<keyword evidence="7" id="KW-0479">Metal-binding</keyword>
<comment type="similarity">
    <text evidence="2">Belongs to the protein kinase superfamily. CAMK Ser/Thr protein kinase family. CaMK subfamily.</text>
</comment>
<dbReference type="GO" id="GO:0004683">
    <property type="term" value="F:calcium/calmodulin-dependent protein kinase activity"/>
    <property type="evidence" value="ECO:0000318"/>
    <property type="project" value="GO_Central"/>
</dbReference>
<proteinExistence type="inferred from homology"/>
<dbReference type="Gene3D" id="1.10.238.10">
    <property type="entry name" value="EF-hand"/>
    <property type="match status" value="4"/>
</dbReference>
<keyword evidence="11" id="KW-0106">Calcium</keyword>
<dbReference type="PROSITE" id="PS00018">
    <property type="entry name" value="EF_HAND_1"/>
    <property type="match status" value="3"/>
</dbReference>
<keyword evidence="14" id="KW-0449">Lipoprotein</keyword>
<dbReference type="SMR" id="A0A1S4D688"/>
<evidence type="ECO:0000256" key="9">
    <source>
        <dbReference type="ARBA" id="ARBA00022741"/>
    </source>
</evidence>
<feature type="compositionally biased region" description="Polar residues" evidence="18">
    <location>
        <begin position="57"/>
        <end position="76"/>
    </location>
</feature>
<gene>
    <name evidence="21" type="primary">LOC107826428</name>
</gene>
<keyword evidence="13" id="KW-0472">Membrane</keyword>
<dbReference type="InterPro" id="IPR002048">
    <property type="entry name" value="EF_hand_dom"/>
</dbReference>
<accession>A0A1S4D688</accession>
<dbReference type="GO" id="GO:0005634">
    <property type="term" value="C:nucleus"/>
    <property type="evidence" value="ECO:0000318"/>
    <property type="project" value="GO_Central"/>
</dbReference>
<evidence type="ECO:0000256" key="17">
    <source>
        <dbReference type="PROSITE-ProRule" id="PRU10141"/>
    </source>
</evidence>
<dbReference type="GO" id="GO:0009931">
    <property type="term" value="F:calcium-dependent protein serine/threonine kinase activity"/>
    <property type="evidence" value="ECO:0000318"/>
    <property type="project" value="GO_Central"/>
</dbReference>
<dbReference type="PROSITE" id="PS00108">
    <property type="entry name" value="PROTEIN_KINASE_ST"/>
    <property type="match status" value="1"/>
</dbReference>
<keyword evidence="8" id="KW-0677">Repeat</keyword>
<evidence type="ECO:0000256" key="11">
    <source>
        <dbReference type="ARBA" id="ARBA00022837"/>
    </source>
</evidence>
<keyword evidence="9 17" id="KW-0547">Nucleotide-binding</keyword>
<dbReference type="InterPro" id="IPR011009">
    <property type="entry name" value="Kinase-like_dom_sf"/>
</dbReference>
<dbReference type="FunFam" id="3.30.200.20:FF:000101">
    <property type="entry name" value="CDPK-related kinase 1"/>
    <property type="match status" value="1"/>
</dbReference>
<dbReference type="GO" id="GO:0016020">
    <property type="term" value="C:membrane"/>
    <property type="evidence" value="ECO:0007669"/>
    <property type="project" value="UniProtKB-SubCell"/>
</dbReference>
<dbReference type="SMART" id="SM00054">
    <property type="entry name" value="EFh"/>
    <property type="match status" value="3"/>
</dbReference>
<dbReference type="GO" id="GO:0005524">
    <property type="term" value="F:ATP binding"/>
    <property type="evidence" value="ECO:0007669"/>
    <property type="project" value="UniProtKB-UniRule"/>
</dbReference>
<dbReference type="InterPro" id="IPR008271">
    <property type="entry name" value="Ser/Thr_kinase_AS"/>
</dbReference>
<dbReference type="GO" id="GO:0005509">
    <property type="term" value="F:calcium ion binding"/>
    <property type="evidence" value="ECO:0007669"/>
    <property type="project" value="InterPro"/>
</dbReference>
<comment type="subcellular location">
    <subcellularLocation>
        <location evidence="1">Membrane</location>
        <topology evidence="1">Lipid-anchor</topology>
    </subcellularLocation>
</comment>
<evidence type="ECO:0000256" key="13">
    <source>
        <dbReference type="ARBA" id="ARBA00023136"/>
    </source>
</evidence>
<evidence type="ECO:0000256" key="7">
    <source>
        <dbReference type="ARBA" id="ARBA00022723"/>
    </source>
</evidence>
<dbReference type="Pfam" id="PF00069">
    <property type="entry name" value="Pkinase"/>
    <property type="match status" value="1"/>
</dbReference>
<evidence type="ECO:0000256" key="3">
    <source>
        <dbReference type="ARBA" id="ARBA00012513"/>
    </source>
</evidence>
<reference evidence="21" key="1">
    <citation type="submission" date="2025-08" db="UniProtKB">
        <authorList>
            <consortium name="RefSeq"/>
        </authorList>
    </citation>
    <scope>IDENTIFICATION</scope>
</reference>
<dbReference type="SUPFAM" id="SSF47473">
    <property type="entry name" value="EF-hand"/>
    <property type="match status" value="1"/>
</dbReference>
<dbReference type="GO" id="GO:0005737">
    <property type="term" value="C:cytoplasm"/>
    <property type="evidence" value="ECO:0000318"/>
    <property type="project" value="GO_Central"/>
</dbReference>
<dbReference type="OrthoDB" id="40902at2759"/>
<feature type="compositionally biased region" description="Low complexity" evidence="18">
    <location>
        <begin position="1"/>
        <end position="27"/>
    </location>
</feature>
<evidence type="ECO:0000256" key="10">
    <source>
        <dbReference type="ARBA" id="ARBA00022777"/>
    </source>
</evidence>
<feature type="compositionally biased region" description="Basic and acidic residues" evidence="18">
    <location>
        <begin position="44"/>
        <end position="56"/>
    </location>
</feature>
<dbReference type="CDD" id="cd00051">
    <property type="entry name" value="EFh"/>
    <property type="match status" value="1"/>
</dbReference>
<evidence type="ECO:0000256" key="18">
    <source>
        <dbReference type="SAM" id="MobiDB-lite"/>
    </source>
</evidence>
<keyword evidence="10 21" id="KW-0418">Kinase</keyword>
<protein>
    <recommendedName>
        <fullName evidence="3">non-specific serine/threonine protein kinase</fullName>
        <ecNumber evidence="3">2.7.11.1</ecNumber>
    </recommendedName>
</protein>
<evidence type="ECO:0000256" key="2">
    <source>
        <dbReference type="ARBA" id="ARBA00005354"/>
    </source>
</evidence>
<dbReference type="CDD" id="cd05117">
    <property type="entry name" value="STKc_CAMK"/>
    <property type="match status" value="1"/>
</dbReference>
<evidence type="ECO:0000259" key="19">
    <source>
        <dbReference type="PROSITE" id="PS50011"/>
    </source>
</evidence>
<dbReference type="PROSITE" id="PS00107">
    <property type="entry name" value="PROTEIN_KINASE_ATP"/>
    <property type="match status" value="1"/>
</dbReference>
<evidence type="ECO:0000256" key="6">
    <source>
        <dbReference type="ARBA" id="ARBA00022707"/>
    </source>
</evidence>
<organism evidence="21">
    <name type="scientific">Nicotiana tabacum</name>
    <name type="common">Common tobacco</name>
    <dbReference type="NCBI Taxonomy" id="4097"/>
    <lineage>
        <taxon>Eukaryota</taxon>
        <taxon>Viridiplantae</taxon>
        <taxon>Streptophyta</taxon>
        <taxon>Embryophyta</taxon>
        <taxon>Tracheophyta</taxon>
        <taxon>Spermatophyta</taxon>
        <taxon>Magnoliopsida</taxon>
        <taxon>eudicotyledons</taxon>
        <taxon>Gunneridae</taxon>
        <taxon>Pentapetalae</taxon>
        <taxon>asterids</taxon>
        <taxon>lamiids</taxon>
        <taxon>Solanales</taxon>
        <taxon>Solanaceae</taxon>
        <taxon>Nicotianoideae</taxon>
        <taxon>Nicotianeae</taxon>
        <taxon>Nicotiana</taxon>
    </lineage>
</organism>
<dbReference type="Gene3D" id="1.10.510.10">
    <property type="entry name" value="Transferase(Phosphotransferase) domain 1"/>
    <property type="match status" value="1"/>
</dbReference>
<feature type="domain" description="EF-hand" evidence="20">
    <location>
        <begin position="507"/>
        <end position="534"/>
    </location>
</feature>
<dbReference type="InterPro" id="IPR050205">
    <property type="entry name" value="CDPK_Ser/Thr_kinases"/>
</dbReference>